<dbReference type="EMBL" id="CP013695">
    <property type="protein sequence ID" value="ALU32792.1"/>
    <property type="molecule type" value="Genomic_DNA"/>
</dbReference>
<dbReference type="OMA" id="YERSLAH"/>
<dbReference type="Proteomes" id="UP000065473">
    <property type="component" value="Chromosome"/>
</dbReference>
<dbReference type="RefSeq" id="WP_011277675.1">
    <property type="nucleotide sequence ID" value="NZ_BHWZ01000001.1"/>
</dbReference>
<dbReference type="STRING" id="1435377.SUSAZ_03630"/>
<dbReference type="GeneID" id="14551317"/>
<organism evidence="1 4">
    <name type="scientific">Sulfolobus acidocaldarius</name>
    <dbReference type="NCBI Taxonomy" id="2285"/>
    <lineage>
        <taxon>Archaea</taxon>
        <taxon>Thermoproteota</taxon>
        <taxon>Thermoprotei</taxon>
        <taxon>Sulfolobales</taxon>
        <taxon>Sulfolobaceae</taxon>
        <taxon>Sulfolobus</taxon>
    </lineage>
</organism>
<gene>
    <name evidence="1" type="ORF">ATY89_02390</name>
    <name evidence="2" type="ORF">ATZ20_05425</name>
</gene>
<evidence type="ECO:0000313" key="1">
    <source>
        <dbReference type="EMBL" id="ALU30531.1"/>
    </source>
</evidence>
<sequence>MSQPGQTKSKDVKMVNRQVITPDALKEDKKKVLLLYFLKTVGGVSEKALVAALNDLKQKGLDLGYQFNVLGNNVYSPVLKEDLTTLLYLGFIETDPQSKKLKLTNNGLEFLDSQQIEEDFKNNLTQKINDIKSKITAIDEENRLRSRRRY</sequence>
<protein>
    <submittedName>
        <fullName evidence="1">Uncharacterized protein</fullName>
    </submittedName>
</protein>
<dbReference type="AlphaFoldDB" id="A0A0U3FTB0"/>
<name>A0A0U3FTB0_9CREN</name>
<evidence type="ECO:0000313" key="3">
    <source>
        <dbReference type="Proteomes" id="UP000060043"/>
    </source>
</evidence>
<proteinExistence type="predicted"/>
<evidence type="ECO:0000313" key="4">
    <source>
        <dbReference type="Proteomes" id="UP000065473"/>
    </source>
</evidence>
<dbReference type="PaxDb" id="1435377-SUSAZ_03630"/>
<dbReference type="EMBL" id="CP013694">
    <property type="protein sequence ID" value="ALU30531.1"/>
    <property type="molecule type" value="Genomic_DNA"/>
</dbReference>
<dbReference type="OrthoDB" id="18902at2157"/>
<accession>A0A0U3FTB0</accession>
<reference evidence="3 4" key="1">
    <citation type="submission" date="2015-12" db="EMBL/GenBank/DDBJ databases">
        <title>A stable core within a dynamic pangenome in Sulfolobus acidocaldarius.</title>
        <authorList>
            <person name="Anderson R."/>
            <person name="Kouris A."/>
            <person name="Seward C."/>
            <person name="Campbell K."/>
            <person name="Whitaker R."/>
        </authorList>
    </citation>
    <scope>NUCLEOTIDE SEQUENCE [LARGE SCALE GENOMIC DNA]</scope>
    <source>
        <strain evidence="1 4">GG12-C01-09</strain>
        <strain evidence="2 3">NG05B_CO5_07</strain>
    </source>
</reference>
<dbReference type="Proteomes" id="UP000060043">
    <property type="component" value="Chromosome"/>
</dbReference>
<evidence type="ECO:0000313" key="2">
    <source>
        <dbReference type="EMBL" id="ALU32792.1"/>
    </source>
</evidence>